<dbReference type="Pfam" id="PF18951">
    <property type="entry name" value="DUF5695"/>
    <property type="match status" value="1"/>
</dbReference>
<dbReference type="PANTHER" id="PTHR43968">
    <property type="match status" value="1"/>
</dbReference>
<dbReference type="SFLD" id="SFLDG00358">
    <property type="entry name" value="Main_(cytGST)"/>
    <property type="match status" value="1"/>
</dbReference>
<dbReference type="InterPro" id="IPR005442">
    <property type="entry name" value="GST_omega"/>
</dbReference>
<dbReference type="PROSITE" id="PS50405">
    <property type="entry name" value="GST_CTER"/>
    <property type="match status" value="1"/>
</dbReference>
<dbReference type="GO" id="GO:0005737">
    <property type="term" value="C:cytoplasm"/>
    <property type="evidence" value="ECO:0007669"/>
    <property type="project" value="InterPro"/>
</dbReference>
<dbReference type="SFLD" id="SFLDS00019">
    <property type="entry name" value="Glutathione_Transferase_(cytos"/>
    <property type="match status" value="1"/>
</dbReference>
<dbReference type="Pfam" id="PF13410">
    <property type="entry name" value="GST_C_2"/>
    <property type="match status" value="1"/>
</dbReference>
<proteinExistence type="predicted"/>
<protein>
    <submittedName>
        <fullName evidence="4">Uncharacterized protein</fullName>
    </submittedName>
</protein>
<keyword evidence="1" id="KW-0560">Oxidoreductase</keyword>
<sequence length="1123" mass="125031">MGKDHPDANLHPEATGLAAKTVQAHSAENDLKLYSGWFCPFVQRIWIALEEKGIQYQYIEVNPYHKPQSLLDLNPRGLVPTLQYQGKPLYESTVLCEFLEEAYPDHTPKLLPDDPYLRARTRIWTDYVGSRIIPAYHRFLQHQGEDGLKDKQTEFLNHLKEFTSEMDPEGPFFLGKDFTLIDIVLAPWANRLWVFDHFKGGSGIPEEGQGGNFEEVWKRWRTWLNAVETRKSVKETLSDREHYLPIYGRNGFTTFDVGSLKGEIVKSSQTLASLNSTGNEFDFLPSDRLPQLAFNGAHHLGDITLRYRKSKAEVWTSIDSASARKPILALNETGQGVIAASDLKPTLPSRLPLRITREWLEYDGDFAVRFNITNNDNGNVELGSLGLPISINNIFTGRTAVETQGKCALADPYIGLDAGYVRVSHLEGTGNALVITPVGASKFEAWRFLPEPQGNFSYQSQTFEGNYEWQIHSLAYAVNEWNGGTPWNEPTSKILQPGEVYSIGLRFSVAAMIQTIEETVTKVGSPLAVGLPGYVVPSDSSARLYLNHTSPVKSIDTGGAFDIKKTSSADSAYKLTPKASAWGRARLTISYDDGKIQTVHYKITKAAPSAIADMGHFFSTAAYFNDTSDPFHRAPSVMTYDREANKIVEQDARVWFSGISDEAGTGAYLATAMKQFAQPNAEEVSAVDDFVHETVVGTLQQNGTFGVVASAFYYEPGAVNYTYDSSFDWTSWTSWDKARAYTTRRAYNYIHPVATYWSLYRIARNYPDTKLRAEWSWYLGRAFNTTQYCLSNEGANCDYALVGLMGEWVLGELLKDLKREGMADEASALEASMRYRANLWETQAIPFGSEMAWDSTGQEGVYYWTSFFNLPNTPAKAINSVLAYMPTVAHWGWNGNARRYWDFIYGAKIQQIERQIHHYGSGLNSLPMLHSYEKNPKGNLYALRVGFAGNTAPLTNIDEGGFASAAFHSFPELLKWDPFSGDYGQGFLGLALGQTMYIVNDSEFGIQTFGGDIDEARSSASLTVATPKDAVRRRVFIAESGLKMEISAGAIDEVVYDWATQKVSLKIIQAVSESALQAKSAIVWLEQPASDAVNFTIIDAQQDRGGYIVDLADGSASVGITKA</sequence>
<feature type="domain" description="GST N-terminal" evidence="2">
    <location>
        <begin position="29"/>
        <end position="107"/>
    </location>
</feature>
<dbReference type="PRINTS" id="PR01625">
    <property type="entry name" value="GSTRNSFRASEO"/>
</dbReference>
<feature type="domain" description="GST C-terminal" evidence="3">
    <location>
        <begin position="114"/>
        <end position="246"/>
    </location>
</feature>
<dbReference type="CDD" id="cd00570">
    <property type="entry name" value="GST_N_family"/>
    <property type="match status" value="1"/>
</dbReference>
<dbReference type="GO" id="GO:0045174">
    <property type="term" value="F:glutathione dehydrogenase (ascorbate) activity"/>
    <property type="evidence" value="ECO:0007669"/>
    <property type="project" value="UniProtKB-ARBA"/>
</dbReference>
<dbReference type="InterPro" id="IPR004045">
    <property type="entry name" value="Glutathione_S-Trfase_N"/>
</dbReference>
<dbReference type="EMBL" id="SWKU01000007">
    <property type="protein sequence ID" value="KAF3004955.1"/>
    <property type="molecule type" value="Genomic_DNA"/>
</dbReference>
<dbReference type="Gene3D" id="1.20.1050.10">
    <property type="match status" value="1"/>
</dbReference>
<reference evidence="4" key="1">
    <citation type="submission" date="2019-04" db="EMBL/GenBank/DDBJ databases">
        <title>Sequencing of skin fungus with MAO and IRED activity.</title>
        <authorList>
            <person name="Marsaioli A.J."/>
            <person name="Bonatto J.M.C."/>
            <person name="Reis Junior O."/>
        </authorList>
    </citation>
    <scope>NUCLEOTIDE SEQUENCE</scope>
    <source>
        <strain evidence="4">30M1</strain>
    </source>
</reference>
<evidence type="ECO:0000259" key="3">
    <source>
        <dbReference type="PROSITE" id="PS50405"/>
    </source>
</evidence>
<evidence type="ECO:0000313" key="5">
    <source>
        <dbReference type="Proteomes" id="UP000801428"/>
    </source>
</evidence>
<dbReference type="PROSITE" id="PS50404">
    <property type="entry name" value="GST_NTER"/>
    <property type="match status" value="1"/>
</dbReference>
<dbReference type="Pfam" id="PF13409">
    <property type="entry name" value="GST_N_2"/>
    <property type="match status" value="1"/>
</dbReference>
<organism evidence="4 5">
    <name type="scientific">Curvularia kusanoi</name>
    <name type="common">Cochliobolus kusanoi</name>
    <dbReference type="NCBI Taxonomy" id="90978"/>
    <lineage>
        <taxon>Eukaryota</taxon>
        <taxon>Fungi</taxon>
        <taxon>Dikarya</taxon>
        <taxon>Ascomycota</taxon>
        <taxon>Pezizomycotina</taxon>
        <taxon>Dothideomycetes</taxon>
        <taxon>Pleosporomycetidae</taxon>
        <taxon>Pleosporales</taxon>
        <taxon>Pleosporineae</taxon>
        <taxon>Pleosporaceae</taxon>
        <taxon>Curvularia</taxon>
    </lineage>
</organism>
<dbReference type="OrthoDB" id="4951845at2759"/>
<dbReference type="SUPFAM" id="SSF47616">
    <property type="entry name" value="GST C-terminal domain-like"/>
    <property type="match status" value="1"/>
</dbReference>
<dbReference type="InterPro" id="IPR040079">
    <property type="entry name" value="Glutathione_S-Trfase"/>
</dbReference>
<comment type="caution">
    <text evidence="4">The sequence shown here is derived from an EMBL/GenBank/DDBJ whole genome shotgun (WGS) entry which is preliminary data.</text>
</comment>
<dbReference type="SUPFAM" id="SSF52833">
    <property type="entry name" value="Thioredoxin-like"/>
    <property type="match status" value="1"/>
</dbReference>
<dbReference type="InterPro" id="IPR050983">
    <property type="entry name" value="GST_Omega/HSP26"/>
</dbReference>
<dbReference type="InterPro" id="IPR036249">
    <property type="entry name" value="Thioredoxin-like_sf"/>
</dbReference>
<dbReference type="InterPro" id="IPR043750">
    <property type="entry name" value="DUF5695"/>
</dbReference>
<dbReference type="InterPro" id="IPR036282">
    <property type="entry name" value="Glutathione-S-Trfase_C_sf"/>
</dbReference>
<name>A0A9P4THE7_CURKU</name>
<evidence type="ECO:0000256" key="1">
    <source>
        <dbReference type="ARBA" id="ARBA00023002"/>
    </source>
</evidence>
<dbReference type="Gene3D" id="3.40.30.10">
    <property type="entry name" value="Glutaredoxin"/>
    <property type="match status" value="1"/>
</dbReference>
<evidence type="ECO:0000259" key="2">
    <source>
        <dbReference type="PROSITE" id="PS50404"/>
    </source>
</evidence>
<accession>A0A9P4THE7</accession>
<dbReference type="PANTHER" id="PTHR43968:SF13">
    <property type="entry name" value="GLUTATHIONE TRANSFERASE OMEGA-1"/>
    <property type="match status" value="1"/>
</dbReference>
<evidence type="ECO:0000313" key="4">
    <source>
        <dbReference type="EMBL" id="KAF3004955.1"/>
    </source>
</evidence>
<keyword evidence="5" id="KW-1185">Reference proteome</keyword>
<dbReference type="AlphaFoldDB" id="A0A9P4THE7"/>
<dbReference type="InterPro" id="IPR010987">
    <property type="entry name" value="Glutathione-S-Trfase_C-like"/>
</dbReference>
<dbReference type="GO" id="GO:0004364">
    <property type="term" value="F:glutathione transferase activity"/>
    <property type="evidence" value="ECO:0007669"/>
    <property type="project" value="InterPro"/>
</dbReference>
<dbReference type="Proteomes" id="UP000801428">
    <property type="component" value="Unassembled WGS sequence"/>
</dbReference>
<gene>
    <name evidence="4" type="ORF">E8E13_007733</name>
</gene>